<protein>
    <submittedName>
        <fullName evidence="1">Uncharacterized protein</fullName>
    </submittedName>
</protein>
<organism evidence="1">
    <name type="scientific">marine metagenome</name>
    <dbReference type="NCBI Taxonomy" id="408172"/>
    <lineage>
        <taxon>unclassified sequences</taxon>
        <taxon>metagenomes</taxon>
        <taxon>ecological metagenomes</taxon>
    </lineage>
</organism>
<sequence>PTPRHSPAPCCARAPTPKRCPSPPMP</sequence>
<dbReference type="AlphaFoldDB" id="A0A382RE07"/>
<evidence type="ECO:0000313" key="1">
    <source>
        <dbReference type="EMBL" id="SVC95949.1"/>
    </source>
</evidence>
<proteinExistence type="predicted"/>
<gene>
    <name evidence="1" type="ORF">METZ01_LOCUS348803</name>
</gene>
<reference evidence="1" key="1">
    <citation type="submission" date="2018-05" db="EMBL/GenBank/DDBJ databases">
        <authorList>
            <person name="Lanie J.A."/>
            <person name="Ng W.-L."/>
            <person name="Kazmierczak K.M."/>
            <person name="Andrzejewski T.M."/>
            <person name="Davidsen T.M."/>
            <person name="Wayne K.J."/>
            <person name="Tettelin H."/>
            <person name="Glass J.I."/>
            <person name="Rusch D."/>
            <person name="Podicherti R."/>
            <person name="Tsui H.-C.T."/>
            <person name="Winkler M.E."/>
        </authorList>
    </citation>
    <scope>NUCLEOTIDE SEQUENCE</scope>
</reference>
<accession>A0A382RE07</accession>
<dbReference type="EMBL" id="UINC01121065">
    <property type="protein sequence ID" value="SVC95949.1"/>
    <property type="molecule type" value="Genomic_DNA"/>
</dbReference>
<name>A0A382RE07_9ZZZZ</name>
<feature type="non-terminal residue" evidence="1">
    <location>
        <position position="26"/>
    </location>
</feature>
<feature type="non-terminal residue" evidence="1">
    <location>
        <position position="1"/>
    </location>
</feature>